<reference evidence="1" key="1">
    <citation type="submission" date="2021-06" db="EMBL/GenBank/DDBJ databases">
        <authorList>
            <person name="Hodson N. C."/>
            <person name="Mongue J. A."/>
            <person name="Jaron S. K."/>
        </authorList>
    </citation>
    <scope>NUCLEOTIDE SEQUENCE</scope>
</reference>
<name>A0A8J2P4L9_9HEXA</name>
<dbReference type="Proteomes" id="UP000708208">
    <property type="component" value="Unassembled WGS sequence"/>
</dbReference>
<comment type="caution">
    <text evidence="1">The sequence shown here is derived from an EMBL/GenBank/DDBJ whole genome shotgun (WGS) entry which is preliminary data.</text>
</comment>
<dbReference type="AlphaFoldDB" id="A0A8J2P4L9"/>
<dbReference type="PANTHER" id="PTHR10773">
    <property type="entry name" value="DNA-DIRECTED RNA POLYMERASES I, II, AND III SUBUNIT RPABC2"/>
    <property type="match status" value="1"/>
</dbReference>
<gene>
    <name evidence="1" type="ORF">AFUS01_LOCUS13127</name>
</gene>
<evidence type="ECO:0000313" key="2">
    <source>
        <dbReference type="Proteomes" id="UP000708208"/>
    </source>
</evidence>
<sequence length="537" mass="62593">MDFRNLKSNLAHITHYDLERHNAGKKRTWKEMNSNDGPIAKENFPLVKKCCSERCKLRGCVFLPLDHLRTIYEFFFYTTKDEKNLFRDLCMSYKPSANPGSRGEWSYEFPLKGVKYPVCKSFFCYVLDTSAQSIERIQKRILNGDFFPRNLQGNHQNRPNRTDPDDIELAKYHINHAYEFLTPHYGRSKHEEGKTFLPSYLTFDQIYHDFCSDYGSDKMGRTSFYNVFAKENVQIGLPPEDTCDVCFKAHLRLSACDDPVEAVRIRSAQEEHHSRVRQAREAFKFDVESTGPNVHVWSVDVQQTFQLPQLPVSSAWYMCKFKVHNFCIHDEKTEQGYMYIWTEVDAKKGANEIGSCLINHIDEHFAPLADQRERDYMSCDRNFGMIESKVRQRPVHTPIQLQTLIKSANKTRPFVVIAMTQENFKDMSIAKKAFTRPSTLKVTQSLSFEISKEFPNAIKSRETHQIDTNWQLHNVKGNCGCQDLHNVRVYLSLFRLKKNKVIALRKLMGFLTFSEQDYYKALLEATDDNDSEDDGLD</sequence>
<protein>
    <submittedName>
        <fullName evidence="1">Uncharacterized protein</fullName>
    </submittedName>
</protein>
<accession>A0A8J2P4L9</accession>
<organism evidence="1 2">
    <name type="scientific">Allacma fusca</name>
    <dbReference type="NCBI Taxonomy" id="39272"/>
    <lineage>
        <taxon>Eukaryota</taxon>
        <taxon>Metazoa</taxon>
        <taxon>Ecdysozoa</taxon>
        <taxon>Arthropoda</taxon>
        <taxon>Hexapoda</taxon>
        <taxon>Collembola</taxon>
        <taxon>Symphypleona</taxon>
        <taxon>Sminthuridae</taxon>
        <taxon>Allacma</taxon>
    </lineage>
</organism>
<dbReference type="EMBL" id="CAJVCH010105587">
    <property type="protein sequence ID" value="CAG7724085.1"/>
    <property type="molecule type" value="Genomic_DNA"/>
</dbReference>
<keyword evidence="2" id="KW-1185">Reference proteome</keyword>
<proteinExistence type="predicted"/>
<dbReference type="OrthoDB" id="6611988at2759"/>
<dbReference type="PANTHER" id="PTHR10773:SF19">
    <property type="match status" value="1"/>
</dbReference>
<evidence type="ECO:0000313" key="1">
    <source>
        <dbReference type="EMBL" id="CAG7724085.1"/>
    </source>
</evidence>